<protein>
    <submittedName>
        <fullName evidence="1">Uncharacterized protein</fullName>
    </submittedName>
</protein>
<accession>X0Z6M1</accession>
<organism evidence="1">
    <name type="scientific">marine sediment metagenome</name>
    <dbReference type="NCBI Taxonomy" id="412755"/>
    <lineage>
        <taxon>unclassified sequences</taxon>
        <taxon>metagenomes</taxon>
        <taxon>ecological metagenomes</taxon>
    </lineage>
</organism>
<dbReference type="AlphaFoldDB" id="X0Z6M1"/>
<name>X0Z6M1_9ZZZZ</name>
<gene>
    <name evidence="1" type="ORF">S01H1_74717</name>
</gene>
<reference evidence="1" key="1">
    <citation type="journal article" date="2014" name="Front. Microbiol.">
        <title>High frequency of phylogenetically diverse reductive dehalogenase-homologous genes in deep subseafloor sedimentary metagenomes.</title>
        <authorList>
            <person name="Kawai M."/>
            <person name="Futagami T."/>
            <person name="Toyoda A."/>
            <person name="Takaki Y."/>
            <person name="Nishi S."/>
            <person name="Hori S."/>
            <person name="Arai W."/>
            <person name="Tsubouchi T."/>
            <person name="Morono Y."/>
            <person name="Uchiyama I."/>
            <person name="Ito T."/>
            <person name="Fujiyama A."/>
            <person name="Inagaki F."/>
            <person name="Takami H."/>
        </authorList>
    </citation>
    <scope>NUCLEOTIDE SEQUENCE</scope>
    <source>
        <strain evidence="1">Expedition CK06-06</strain>
    </source>
</reference>
<feature type="non-terminal residue" evidence="1">
    <location>
        <position position="1"/>
    </location>
</feature>
<dbReference type="SUPFAM" id="SSF51726">
    <property type="entry name" value="UROD/MetE-like"/>
    <property type="match status" value="1"/>
</dbReference>
<evidence type="ECO:0000313" key="1">
    <source>
        <dbReference type="EMBL" id="GAG44246.1"/>
    </source>
</evidence>
<sequence>YTLAFGSEEEIREEVIDNLRILGKGGGYMLAPCHNIQAVSPPENIVSMYETGYEYGWN</sequence>
<proteinExistence type="predicted"/>
<dbReference type="Gene3D" id="3.20.20.210">
    <property type="match status" value="1"/>
</dbReference>
<dbReference type="InterPro" id="IPR038071">
    <property type="entry name" value="UROD/MetE-like_sf"/>
</dbReference>
<comment type="caution">
    <text evidence="1">The sequence shown here is derived from an EMBL/GenBank/DDBJ whole genome shotgun (WGS) entry which is preliminary data.</text>
</comment>
<dbReference type="EMBL" id="BARS01050002">
    <property type="protein sequence ID" value="GAG44246.1"/>
    <property type="molecule type" value="Genomic_DNA"/>
</dbReference>